<name>D8LFH1_ECTSI</name>
<dbReference type="InParanoid" id="D8LFH1"/>
<gene>
    <name evidence="1" type="ORF">Esi_0015_0033</name>
</gene>
<dbReference type="AlphaFoldDB" id="D8LFH1"/>
<dbReference type="EMBL" id="FN649760">
    <property type="protein sequence ID" value="CBN79891.1"/>
    <property type="molecule type" value="Genomic_DNA"/>
</dbReference>
<sequence length="131" mass="15131">MMIWLEPVSWRHPLKKKKPEKAESFERDSGRKSWARPWQLVQGHEPCCALSAGGCMMDPEGWMRQILARRREEGTLRELRTPEQDRCFVDFTSNDYLGLGRAADLRQAAELEAERARKVVGALIVGRQDIH</sequence>
<proteinExistence type="predicted"/>
<reference evidence="1 2" key="1">
    <citation type="journal article" date="2010" name="Nature">
        <title>The Ectocarpus genome and the independent evolution of multicellularity in brown algae.</title>
        <authorList>
            <person name="Cock J.M."/>
            <person name="Sterck L."/>
            <person name="Rouze P."/>
            <person name="Scornet D."/>
            <person name="Allen A.E."/>
            <person name="Amoutzias G."/>
            <person name="Anthouard V."/>
            <person name="Artiguenave F."/>
            <person name="Aury J.M."/>
            <person name="Badger J.H."/>
            <person name="Beszteri B."/>
            <person name="Billiau K."/>
            <person name="Bonnet E."/>
            <person name="Bothwell J.H."/>
            <person name="Bowler C."/>
            <person name="Boyen C."/>
            <person name="Brownlee C."/>
            <person name="Carrano C.J."/>
            <person name="Charrier B."/>
            <person name="Cho G.Y."/>
            <person name="Coelho S.M."/>
            <person name="Collen J."/>
            <person name="Corre E."/>
            <person name="Da Silva C."/>
            <person name="Delage L."/>
            <person name="Delaroque N."/>
            <person name="Dittami S.M."/>
            <person name="Doulbeau S."/>
            <person name="Elias M."/>
            <person name="Farnham G."/>
            <person name="Gachon C.M."/>
            <person name="Gschloessl B."/>
            <person name="Heesch S."/>
            <person name="Jabbari K."/>
            <person name="Jubin C."/>
            <person name="Kawai H."/>
            <person name="Kimura K."/>
            <person name="Kloareg B."/>
            <person name="Kupper F.C."/>
            <person name="Lang D."/>
            <person name="Le Bail A."/>
            <person name="Leblanc C."/>
            <person name="Lerouge P."/>
            <person name="Lohr M."/>
            <person name="Lopez P.J."/>
            <person name="Martens C."/>
            <person name="Maumus F."/>
            <person name="Michel G."/>
            <person name="Miranda-Saavedra D."/>
            <person name="Morales J."/>
            <person name="Moreau H."/>
            <person name="Motomura T."/>
            <person name="Nagasato C."/>
            <person name="Napoli C.A."/>
            <person name="Nelson D.R."/>
            <person name="Nyvall-Collen P."/>
            <person name="Peters A.F."/>
            <person name="Pommier C."/>
            <person name="Potin P."/>
            <person name="Poulain J."/>
            <person name="Quesneville H."/>
            <person name="Read B."/>
            <person name="Rensing S.A."/>
            <person name="Ritter A."/>
            <person name="Rousvoal S."/>
            <person name="Samanta M."/>
            <person name="Samson G."/>
            <person name="Schroeder D.C."/>
            <person name="Segurens B."/>
            <person name="Strittmatter M."/>
            <person name="Tonon T."/>
            <person name="Tregear J.W."/>
            <person name="Valentin K."/>
            <person name="von Dassow P."/>
            <person name="Yamagishi T."/>
            <person name="Van de Peer Y."/>
            <person name="Wincker P."/>
        </authorList>
    </citation>
    <scope>NUCLEOTIDE SEQUENCE [LARGE SCALE GENOMIC DNA]</scope>
    <source>
        <strain evidence="2">Ec32 / CCAP1310/4</strain>
    </source>
</reference>
<accession>D8LFH1</accession>
<keyword evidence="2" id="KW-1185">Reference proteome</keyword>
<evidence type="ECO:0000313" key="1">
    <source>
        <dbReference type="EMBL" id="CBN79891.1"/>
    </source>
</evidence>
<dbReference type="Proteomes" id="UP000002630">
    <property type="component" value="Unassembled WGS sequence"/>
</dbReference>
<organism evidence="1 2">
    <name type="scientific">Ectocarpus siliculosus</name>
    <name type="common">Brown alga</name>
    <name type="synonym">Conferva siliculosa</name>
    <dbReference type="NCBI Taxonomy" id="2880"/>
    <lineage>
        <taxon>Eukaryota</taxon>
        <taxon>Sar</taxon>
        <taxon>Stramenopiles</taxon>
        <taxon>Ochrophyta</taxon>
        <taxon>PX clade</taxon>
        <taxon>Phaeophyceae</taxon>
        <taxon>Ectocarpales</taxon>
        <taxon>Ectocarpaceae</taxon>
        <taxon>Ectocarpus</taxon>
    </lineage>
</organism>
<protein>
    <recommendedName>
        <fullName evidence="3">8-amino-7-oxononanoate synthase</fullName>
    </recommendedName>
</protein>
<evidence type="ECO:0008006" key="3">
    <source>
        <dbReference type="Google" id="ProtNLM"/>
    </source>
</evidence>
<evidence type="ECO:0000313" key="2">
    <source>
        <dbReference type="Proteomes" id="UP000002630"/>
    </source>
</evidence>